<evidence type="ECO:0000313" key="3">
    <source>
        <dbReference type="Proteomes" id="UP000054097"/>
    </source>
</evidence>
<reference evidence="2 3" key="1">
    <citation type="submission" date="2014-04" db="EMBL/GenBank/DDBJ databases">
        <authorList>
            <consortium name="DOE Joint Genome Institute"/>
            <person name="Kuo A."/>
            <person name="Zuccaro A."/>
            <person name="Kohler A."/>
            <person name="Nagy L.G."/>
            <person name="Floudas D."/>
            <person name="Copeland A."/>
            <person name="Barry K.W."/>
            <person name="Cichocki N."/>
            <person name="Veneault-Fourrey C."/>
            <person name="LaButti K."/>
            <person name="Lindquist E.A."/>
            <person name="Lipzen A."/>
            <person name="Lundell T."/>
            <person name="Morin E."/>
            <person name="Murat C."/>
            <person name="Sun H."/>
            <person name="Tunlid A."/>
            <person name="Henrissat B."/>
            <person name="Grigoriev I.V."/>
            <person name="Hibbett D.S."/>
            <person name="Martin F."/>
            <person name="Nordberg H.P."/>
            <person name="Cantor M.N."/>
            <person name="Hua S.X."/>
        </authorList>
    </citation>
    <scope>NUCLEOTIDE SEQUENCE [LARGE SCALE GENOMIC DNA]</scope>
    <source>
        <strain evidence="2 3">MAFF 305830</strain>
    </source>
</reference>
<dbReference type="AlphaFoldDB" id="A0A0C3BIE7"/>
<reference evidence="3" key="2">
    <citation type="submission" date="2015-01" db="EMBL/GenBank/DDBJ databases">
        <title>Evolutionary Origins and Diversification of the Mycorrhizal Mutualists.</title>
        <authorList>
            <consortium name="DOE Joint Genome Institute"/>
            <consortium name="Mycorrhizal Genomics Consortium"/>
            <person name="Kohler A."/>
            <person name="Kuo A."/>
            <person name="Nagy L.G."/>
            <person name="Floudas D."/>
            <person name="Copeland A."/>
            <person name="Barry K.W."/>
            <person name="Cichocki N."/>
            <person name="Veneault-Fourrey C."/>
            <person name="LaButti K."/>
            <person name="Lindquist E.A."/>
            <person name="Lipzen A."/>
            <person name="Lundell T."/>
            <person name="Morin E."/>
            <person name="Murat C."/>
            <person name="Riley R."/>
            <person name="Ohm R."/>
            <person name="Sun H."/>
            <person name="Tunlid A."/>
            <person name="Henrissat B."/>
            <person name="Grigoriev I.V."/>
            <person name="Hibbett D.S."/>
            <person name="Martin F."/>
        </authorList>
    </citation>
    <scope>NUCLEOTIDE SEQUENCE [LARGE SCALE GENOMIC DNA]</scope>
    <source>
        <strain evidence="3">MAFF 305830</strain>
    </source>
</reference>
<name>A0A0C3BIE7_SERVB</name>
<feature type="region of interest" description="Disordered" evidence="1">
    <location>
        <begin position="158"/>
        <end position="221"/>
    </location>
</feature>
<protein>
    <submittedName>
        <fullName evidence="2">Uncharacterized protein</fullName>
    </submittedName>
</protein>
<keyword evidence="3" id="KW-1185">Reference proteome</keyword>
<dbReference type="EMBL" id="KN824282">
    <property type="protein sequence ID" value="KIM31271.1"/>
    <property type="molecule type" value="Genomic_DNA"/>
</dbReference>
<feature type="region of interest" description="Disordered" evidence="1">
    <location>
        <begin position="1"/>
        <end position="27"/>
    </location>
</feature>
<dbReference type="Proteomes" id="UP000054097">
    <property type="component" value="Unassembled WGS sequence"/>
</dbReference>
<organism evidence="2 3">
    <name type="scientific">Serendipita vermifera MAFF 305830</name>
    <dbReference type="NCBI Taxonomy" id="933852"/>
    <lineage>
        <taxon>Eukaryota</taxon>
        <taxon>Fungi</taxon>
        <taxon>Dikarya</taxon>
        <taxon>Basidiomycota</taxon>
        <taxon>Agaricomycotina</taxon>
        <taxon>Agaricomycetes</taxon>
        <taxon>Sebacinales</taxon>
        <taxon>Serendipitaceae</taxon>
        <taxon>Serendipita</taxon>
    </lineage>
</organism>
<sequence length="357" mass="39987">MPGRYIYPPPASVSDPTESGFSQNPEDHDRENKAIMIEDRLQNVVFHAIQNINAGALRPFGPLSEERDPQTRRYRWLRRTPEGIIPEVWCRKSESGCDVTFDVVLYGRQHVNVHVPIDSWRNHTCDSEAVRAAIQQAYLNFTRGTRSNPVVVKPGLSSLQLRPKVQRRRSHGYDQSTSAPIYHSTRHQGHSYSVLRSPPLASPRHWTPQPSARDLYPPSLHTSTALQNHNYVTTQTLYLPYPSSSSSGASPYLDVPRSPLYPGLTASPSTSISSSRTLVATDPTYSPVSYTSPLPPSQAMYDGRAYVGPTPPRAAEMHVSALYSKPRPRRFSTNLPASGPPRPARRNSGWSRLWAWV</sequence>
<accession>A0A0C3BIE7</accession>
<proteinExistence type="predicted"/>
<gene>
    <name evidence="2" type="ORF">M408DRAFT_256643</name>
</gene>
<evidence type="ECO:0000313" key="2">
    <source>
        <dbReference type="EMBL" id="KIM31271.1"/>
    </source>
</evidence>
<dbReference type="OrthoDB" id="10291566at2759"/>
<evidence type="ECO:0000256" key="1">
    <source>
        <dbReference type="SAM" id="MobiDB-lite"/>
    </source>
</evidence>
<feature type="region of interest" description="Disordered" evidence="1">
    <location>
        <begin position="328"/>
        <end position="348"/>
    </location>
</feature>
<dbReference type="HOGENOM" id="CLU_776513_0_0_1"/>
<feature type="compositionally biased region" description="Polar residues" evidence="1">
    <location>
        <begin position="14"/>
        <end position="24"/>
    </location>
</feature>